<dbReference type="EMBL" id="NIRI02000042">
    <property type="protein sequence ID" value="KAG5452387.1"/>
    <property type="molecule type" value="Genomic_DNA"/>
</dbReference>
<evidence type="ECO:0000313" key="2">
    <source>
        <dbReference type="Proteomes" id="UP000286415"/>
    </source>
</evidence>
<comment type="caution">
    <text evidence="1">The sequence shown here is derived from an EMBL/GenBank/DDBJ whole genome shotgun (WGS) entry which is preliminary data.</text>
</comment>
<reference evidence="1 2" key="2">
    <citation type="journal article" date="2021" name="Genomics">
        <title>High-quality reference genome for Clonorchis sinensis.</title>
        <authorList>
            <person name="Young N.D."/>
            <person name="Stroehlein A.J."/>
            <person name="Kinkar L."/>
            <person name="Wang T."/>
            <person name="Sohn W.M."/>
            <person name="Chang B.C.H."/>
            <person name="Kaur P."/>
            <person name="Weisz D."/>
            <person name="Dudchenko O."/>
            <person name="Aiden E.L."/>
            <person name="Korhonen P.K."/>
            <person name="Gasser R.B."/>
        </authorList>
    </citation>
    <scope>NUCLEOTIDE SEQUENCE [LARGE SCALE GENOMIC DNA]</scope>
    <source>
        <strain evidence="1">Cs-k2</strain>
    </source>
</reference>
<reference evidence="1 2" key="1">
    <citation type="journal article" date="2018" name="Biotechnol. Adv.">
        <title>Improved genomic resources and new bioinformatic workflow for the carcinogenic parasite Clonorchis sinensis: Biotechnological implications.</title>
        <authorList>
            <person name="Wang D."/>
            <person name="Korhonen P.K."/>
            <person name="Gasser R.B."/>
            <person name="Young N.D."/>
        </authorList>
    </citation>
    <scope>NUCLEOTIDE SEQUENCE [LARGE SCALE GENOMIC DNA]</scope>
    <source>
        <strain evidence="1">Cs-k2</strain>
    </source>
</reference>
<organism evidence="1 2">
    <name type="scientific">Clonorchis sinensis</name>
    <name type="common">Chinese liver fluke</name>
    <dbReference type="NCBI Taxonomy" id="79923"/>
    <lineage>
        <taxon>Eukaryota</taxon>
        <taxon>Metazoa</taxon>
        <taxon>Spiralia</taxon>
        <taxon>Lophotrochozoa</taxon>
        <taxon>Platyhelminthes</taxon>
        <taxon>Trematoda</taxon>
        <taxon>Digenea</taxon>
        <taxon>Opisthorchiida</taxon>
        <taxon>Opisthorchiata</taxon>
        <taxon>Opisthorchiidae</taxon>
        <taxon>Clonorchis</taxon>
    </lineage>
</organism>
<dbReference type="InParanoid" id="A0A3R7FS89"/>
<name>A0A3R7FS89_CLOSI</name>
<proteinExistence type="predicted"/>
<evidence type="ECO:0000313" key="1">
    <source>
        <dbReference type="EMBL" id="KAG5452387.1"/>
    </source>
</evidence>
<gene>
    <name evidence="1" type="ORF">CSKR_100803</name>
</gene>
<protein>
    <submittedName>
        <fullName evidence="1">Uncharacterized protein</fullName>
    </submittedName>
</protein>
<dbReference type="Proteomes" id="UP000286415">
    <property type="component" value="Unassembled WGS sequence"/>
</dbReference>
<accession>A0A3R7FS89</accession>
<keyword evidence="2" id="KW-1185">Reference proteome</keyword>
<dbReference type="AlphaFoldDB" id="A0A3R7FS89"/>
<sequence>MPVKVTEAEFLTFLHPHKAVAYTQGSNLRLRWLEREFTDWKIRGSNPNSASRLLLTRLGRPDSISALVLPSGGLAARHRKGATAGRLSGSFHRASSQLWDSF</sequence>